<name>A0A1I2VVE0_9ACTN</name>
<evidence type="ECO:0000313" key="2">
    <source>
        <dbReference type="EMBL" id="SFG92439.1"/>
    </source>
</evidence>
<dbReference type="OrthoDB" id="9937416at2"/>
<dbReference type="Proteomes" id="UP000181942">
    <property type="component" value="Unassembled WGS sequence"/>
</dbReference>
<organism evidence="2 3">
    <name type="scientific">Streptomyces mirabilis</name>
    <dbReference type="NCBI Taxonomy" id="68239"/>
    <lineage>
        <taxon>Bacteria</taxon>
        <taxon>Bacillati</taxon>
        <taxon>Actinomycetota</taxon>
        <taxon>Actinomycetes</taxon>
        <taxon>Kitasatosporales</taxon>
        <taxon>Streptomycetaceae</taxon>
        <taxon>Streptomyces</taxon>
    </lineage>
</organism>
<reference evidence="2 3" key="1">
    <citation type="submission" date="2016-10" db="EMBL/GenBank/DDBJ databases">
        <authorList>
            <person name="de Groot N.N."/>
        </authorList>
    </citation>
    <scope>NUCLEOTIDE SEQUENCE [LARGE SCALE GENOMIC DNA]</scope>
    <source>
        <strain evidence="2 3">OK461</strain>
    </source>
</reference>
<dbReference type="AlphaFoldDB" id="A0A1I2VVE0"/>
<proteinExistence type="predicted"/>
<dbReference type="RefSeq" id="WP_075033082.1">
    <property type="nucleotide sequence ID" value="NZ_FONR01000033.1"/>
</dbReference>
<protein>
    <submittedName>
        <fullName evidence="2">Uncharacterized protein</fullName>
    </submittedName>
</protein>
<evidence type="ECO:0000313" key="3">
    <source>
        <dbReference type="Proteomes" id="UP000181942"/>
    </source>
</evidence>
<sequence length="74" mass="8252">MNETADLTCNGRRVAHDSHPGVSPRHFVHVSAALGSHMTSCKWELKIHETFPIARGARTVDLGFPFTVTLVRRK</sequence>
<accession>A0A1I2VVE0</accession>
<feature type="region of interest" description="Disordered" evidence="1">
    <location>
        <begin position="1"/>
        <end position="20"/>
    </location>
</feature>
<gene>
    <name evidence="2" type="ORF">SAMN02787118_13367</name>
</gene>
<evidence type="ECO:0000256" key="1">
    <source>
        <dbReference type="SAM" id="MobiDB-lite"/>
    </source>
</evidence>
<dbReference type="EMBL" id="FONR01000033">
    <property type="protein sequence ID" value="SFG92439.1"/>
    <property type="molecule type" value="Genomic_DNA"/>
</dbReference>